<keyword evidence="3 5" id="KW-0645">Protease</keyword>
<dbReference type="PANTHER" id="PTHR47966:SF74">
    <property type="entry name" value="AGR407CP"/>
    <property type="match status" value="1"/>
</dbReference>
<feature type="domain" description="Peptidase A1" evidence="4">
    <location>
        <begin position="169"/>
        <end position="499"/>
    </location>
</feature>
<proteinExistence type="inferred from homology"/>
<dbReference type="Gene3D" id="2.40.70.10">
    <property type="entry name" value="Acid Proteases"/>
    <property type="match status" value="2"/>
</dbReference>
<sequence>MEKMVIATSESGFCFRQQSKVQIRTRNPKFCEVFELPVARTSEALLDAFARNLGILRRVLGPDLHRITKLYSKVVRSFLLLPAVPGAARFAMGHGTCCFRVLLLPLATAVVHIPLAAQKGPHRGTHIAEVVSQVAASTSNATILVASSWSPDTASSDMTVRLHNLQTFYTASMEVGTPPVPVKMMVDSGSSNMWVKQRSEFGIMELDSVDPFGLGSRPPPVHFNYGVGDVAGKAASGQVCLGKLCVQHQDFLLAQVINNIGNLQDFDGFLGLAFPRMLDVGRITFLQQLQKQGGFRNLGFALCLRGERGDSTLSLGEVKDLVQEAQDKTGMPGLSLQVHGLERESDLRAGLPGTLLFWMVPMNLRVKRHELLMDLGGFGILDSGSSLMLLSQKPYDETMEALTYGTFVDPHRFLDCETTNLNDLIVHFASGGKELEVRLESKDLLLPVAMSPDGRSLCRIGIGLIAASPPPLPSMILGDVFLRKVHVIHDMAGPTVTLVPDATGRAEPAQYYEGRAALKFDPSLASWLPALLLSSMGGYLAFFLCRVSGPYLPLPETTDDYIKL</sequence>
<dbReference type="InterPro" id="IPR001461">
    <property type="entry name" value="Aspartic_peptidase_A1"/>
</dbReference>
<gene>
    <name evidence="5" type="ORF">AK812_SmicGene3611</name>
</gene>
<dbReference type="Pfam" id="PF00026">
    <property type="entry name" value="Asp"/>
    <property type="match status" value="1"/>
</dbReference>
<feature type="active site" evidence="2">
    <location>
        <position position="187"/>
    </location>
</feature>
<dbReference type="PANTHER" id="PTHR47966">
    <property type="entry name" value="BETA-SITE APP-CLEAVING ENZYME, ISOFORM A-RELATED"/>
    <property type="match status" value="1"/>
</dbReference>
<reference evidence="5 6" key="1">
    <citation type="submission" date="2016-02" db="EMBL/GenBank/DDBJ databases">
        <title>Genome analysis of coral dinoflagellate symbionts highlights evolutionary adaptations to a symbiotic lifestyle.</title>
        <authorList>
            <person name="Aranda M."/>
            <person name="Li Y."/>
            <person name="Liew Y.J."/>
            <person name="Baumgarten S."/>
            <person name="Simakov O."/>
            <person name="Wilson M."/>
            <person name="Piel J."/>
            <person name="Ashoor H."/>
            <person name="Bougouffa S."/>
            <person name="Bajic V.B."/>
            <person name="Ryu T."/>
            <person name="Ravasi T."/>
            <person name="Bayer T."/>
            <person name="Micklem G."/>
            <person name="Kim H."/>
            <person name="Bhak J."/>
            <person name="Lajeunesse T.C."/>
            <person name="Voolstra C.R."/>
        </authorList>
    </citation>
    <scope>NUCLEOTIDE SEQUENCE [LARGE SCALE GENOMIC DNA]</scope>
    <source>
        <strain evidence="5 6">CCMP2467</strain>
    </source>
</reference>
<dbReference type="InterPro" id="IPR021109">
    <property type="entry name" value="Peptidase_aspartic_dom_sf"/>
</dbReference>
<name>A0A1Q9EYT7_SYMMI</name>
<organism evidence="5 6">
    <name type="scientific">Symbiodinium microadriaticum</name>
    <name type="common">Dinoflagellate</name>
    <name type="synonym">Zooxanthella microadriatica</name>
    <dbReference type="NCBI Taxonomy" id="2951"/>
    <lineage>
        <taxon>Eukaryota</taxon>
        <taxon>Sar</taxon>
        <taxon>Alveolata</taxon>
        <taxon>Dinophyceae</taxon>
        <taxon>Suessiales</taxon>
        <taxon>Symbiodiniaceae</taxon>
        <taxon>Symbiodinium</taxon>
    </lineage>
</organism>
<comment type="caution">
    <text evidence="5">The sequence shown here is derived from an EMBL/GenBank/DDBJ whole genome shotgun (WGS) entry which is preliminary data.</text>
</comment>
<dbReference type="EMBL" id="LSRX01000042">
    <property type="protein sequence ID" value="OLQ12533.1"/>
    <property type="molecule type" value="Genomic_DNA"/>
</dbReference>
<keyword evidence="3" id="KW-0378">Hydrolase</keyword>
<evidence type="ECO:0000313" key="6">
    <source>
        <dbReference type="Proteomes" id="UP000186817"/>
    </source>
</evidence>
<evidence type="ECO:0000313" key="5">
    <source>
        <dbReference type="EMBL" id="OLQ12533.1"/>
    </source>
</evidence>
<dbReference type="CDD" id="cd05471">
    <property type="entry name" value="pepsin_like"/>
    <property type="match status" value="1"/>
</dbReference>
<comment type="similarity">
    <text evidence="1 3">Belongs to the peptidase A1 family.</text>
</comment>
<dbReference type="GO" id="GO:0006508">
    <property type="term" value="P:proteolysis"/>
    <property type="evidence" value="ECO:0007669"/>
    <property type="project" value="UniProtKB-KW"/>
</dbReference>
<evidence type="ECO:0000256" key="2">
    <source>
        <dbReference type="PIRSR" id="PIRSR601461-1"/>
    </source>
</evidence>
<feature type="active site" evidence="2">
    <location>
        <position position="382"/>
    </location>
</feature>
<evidence type="ECO:0000259" key="4">
    <source>
        <dbReference type="PROSITE" id="PS51767"/>
    </source>
</evidence>
<dbReference type="SUPFAM" id="SSF50630">
    <property type="entry name" value="Acid proteases"/>
    <property type="match status" value="1"/>
</dbReference>
<protein>
    <submittedName>
        <fullName evidence="5">Lysosomal aspartic protease</fullName>
    </submittedName>
</protein>
<keyword evidence="6" id="KW-1185">Reference proteome</keyword>
<dbReference type="InterPro" id="IPR033121">
    <property type="entry name" value="PEPTIDASE_A1"/>
</dbReference>
<dbReference type="InterPro" id="IPR001969">
    <property type="entry name" value="Aspartic_peptidase_AS"/>
</dbReference>
<dbReference type="OrthoDB" id="771136at2759"/>
<dbReference type="Proteomes" id="UP000186817">
    <property type="component" value="Unassembled WGS sequence"/>
</dbReference>
<dbReference type="PROSITE" id="PS00141">
    <property type="entry name" value="ASP_PROTEASE"/>
    <property type="match status" value="1"/>
</dbReference>
<dbReference type="GO" id="GO:0004190">
    <property type="term" value="F:aspartic-type endopeptidase activity"/>
    <property type="evidence" value="ECO:0007669"/>
    <property type="project" value="UniProtKB-KW"/>
</dbReference>
<dbReference type="PRINTS" id="PR00792">
    <property type="entry name" value="PEPSIN"/>
</dbReference>
<dbReference type="InterPro" id="IPR034164">
    <property type="entry name" value="Pepsin-like_dom"/>
</dbReference>
<dbReference type="PROSITE" id="PS51767">
    <property type="entry name" value="PEPTIDASE_A1"/>
    <property type="match status" value="1"/>
</dbReference>
<keyword evidence="3" id="KW-0064">Aspartyl protease</keyword>
<dbReference type="AlphaFoldDB" id="A0A1Q9EYT7"/>
<accession>A0A1Q9EYT7</accession>
<evidence type="ECO:0000256" key="3">
    <source>
        <dbReference type="RuleBase" id="RU000454"/>
    </source>
</evidence>
<evidence type="ECO:0000256" key="1">
    <source>
        <dbReference type="ARBA" id="ARBA00007447"/>
    </source>
</evidence>